<name>A0A3M7P3A7_BRAPC</name>
<gene>
    <name evidence="1" type="ORF">BpHYR1_039875</name>
</gene>
<organism evidence="1 2">
    <name type="scientific">Brachionus plicatilis</name>
    <name type="common">Marine rotifer</name>
    <name type="synonym">Brachionus muelleri</name>
    <dbReference type="NCBI Taxonomy" id="10195"/>
    <lineage>
        <taxon>Eukaryota</taxon>
        <taxon>Metazoa</taxon>
        <taxon>Spiralia</taxon>
        <taxon>Gnathifera</taxon>
        <taxon>Rotifera</taxon>
        <taxon>Eurotatoria</taxon>
        <taxon>Monogononta</taxon>
        <taxon>Pseudotrocha</taxon>
        <taxon>Ploima</taxon>
        <taxon>Brachionidae</taxon>
        <taxon>Brachionus</taxon>
    </lineage>
</organism>
<proteinExistence type="predicted"/>
<keyword evidence="2" id="KW-1185">Reference proteome</keyword>
<evidence type="ECO:0000313" key="2">
    <source>
        <dbReference type="Proteomes" id="UP000276133"/>
    </source>
</evidence>
<dbReference type="Proteomes" id="UP000276133">
    <property type="component" value="Unassembled WGS sequence"/>
</dbReference>
<sequence length="63" mass="7575">MPIKIKIFCLNFTEKPCQKLSRRMIFNSLDDFRPQINLKNARELCLNFFDSKSHRLKNKVSEE</sequence>
<evidence type="ECO:0000313" key="1">
    <source>
        <dbReference type="EMBL" id="RMZ93257.1"/>
    </source>
</evidence>
<accession>A0A3M7P3A7</accession>
<reference evidence="1 2" key="1">
    <citation type="journal article" date="2018" name="Sci. Rep.">
        <title>Genomic signatures of local adaptation to the degree of environmental predictability in rotifers.</title>
        <authorList>
            <person name="Franch-Gras L."/>
            <person name="Hahn C."/>
            <person name="Garcia-Roger E.M."/>
            <person name="Carmona M.J."/>
            <person name="Serra M."/>
            <person name="Gomez A."/>
        </authorList>
    </citation>
    <scope>NUCLEOTIDE SEQUENCE [LARGE SCALE GENOMIC DNA]</scope>
    <source>
        <strain evidence="1">HYR1</strain>
    </source>
</reference>
<dbReference type="AlphaFoldDB" id="A0A3M7P3A7"/>
<comment type="caution">
    <text evidence="1">The sequence shown here is derived from an EMBL/GenBank/DDBJ whole genome shotgun (WGS) entry which is preliminary data.</text>
</comment>
<dbReference type="EMBL" id="REGN01013955">
    <property type="protein sequence ID" value="RMZ93257.1"/>
    <property type="molecule type" value="Genomic_DNA"/>
</dbReference>
<protein>
    <submittedName>
        <fullName evidence="1">Uncharacterized protein</fullName>
    </submittedName>
</protein>